<protein>
    <submittedName>
        <fullName evidence="2">Uncharacterized protein</fullName>
    </submittedName>
</protein>
<evidence type="ECO:0000313" key="3">
    <source>
        <dbReference type="Proteomes" id="UP000238348"/>
    </source>
</evidence>
<accession>A0A2L0F509</accession>
<gene>
    <name evidence="2" type="ORF">SOCE26_080870</name>
</gene>
<feature type="compositionally biased region" description="Basic and acidic residues" evidence="1">
    <location>
        <begin position="270"/>
        <end position="281"/>
    </location>
</feature>
<name>A0A2L0F509_SORCE</name>
<dbReference type="EMBL" id="CP012673">
    <property type="protein sequence ID" value="AUX46581.1"/>
    <property type="molecule type" value="Genomic_DNA"/>
</dbReference>
<feature type="compositionally biased region" description="Basic residues" evidence="1">
    <location>
        <begin position="299"/>
        <end position="309"/>
    </location>
</feature>
<proteinExistence type="predicted"/>
<feature type="region of interest" description="Disordered" evidence="1">
    <location>
        <begin position="270"/>
        <end position="361"/>
    </location>
</feature>
<reference evidence="2 3" key="1">
    <citation type="submission" date="2015-09" db="EMBL/GenBank/DDBJ databases">
        <title>Sorangium comparison.</title>
        <authorList>
            <person name="Zaburannyi N."/>
            <person name="Bunk B."/>
            <person name="Overmann J."/>
            <person name="Mueller R."/>
        </authorList>
    </citation>
    <scope>NUCLEOTIDE SEQUENCE [LARGE SCALE GENOMIC DNA]</scope>
    <source>
        <strain evidence="2 3">So ce26</strain>
    </source>
</reference>
<evidence type="ECO:0000256" key="1">
    <source>
        <dbReference type="SAM" id="MobiDB-lite"/>
    </source>
</evidence>
<organism evidence="2 3">
    <name type="scientific">Sorangium cellulosum</name>
    <name type="common">Polyangium cellulosum</name>
    <dbReference type="NCBI Taxonomy" id="56"/>
    <lineage>
        <taxon>Bacteria</taxon>
        <taxon>Pseudomonadati</taxon>
        <taxon>Myxococcota</taxon>
        <taxon>Polyangia</taxon>
        <taxon>Polyangiales</taxon>
        <taxon>Polyangiaceae</taxon>
        <taxon>Sorangium</taxon>
    </lineage>
</organism>
<sequence length="403" mass="44978">MRIHPVEVRLPRDERRPWSLLPRAEILDVHVRRYPAVLHGGDQPSAVPRRRDLVERLRIARGLAHQAVARGVVAERVVSNLGQAGAVCDRHRTAERWHLDVIEPGALLVPRRRRAVRVLGALDHLGQLLACRDLDDFERRLVGVVLPDLVGDVTAVPAREPAPERHAAVRRPSVRIEQHLRLARLPLPPVDGFLLLAGLFLRPEIAPAAQQRRAHAFDVVELPESLQERVPLGELRELGAREGALGLSPRADLLGRAFLQPAVRVRHPDPVQEIDHVDAPRRRVCTGRSAGRRDGAGPRSRRRRRRARGGRVSSAARGREEHQRGYRAARDDHRRHITFSRTSFPREQPEGADAAKPAPTMRECQGEIAAPARGDQPWLSDRSCLDPYDASVAGVLPATRTRG</sequence>
<dbReference type="AlphaFoldDB" id="A0A2L0F509"/>
<dbReference type="Proteomes" id="UP000238348">
    <property type="component" value="Chromosome"/>
</dbReference>
<evidence type="ECO:0000313" key="2">
    <source>
        <dbReference type="EMBL" id="AUX46581.1"/>
    </source>
</evidence>
<feature type="compositionally biased region" description="Basic and acidic residues" evidence="1">
    <location>
        <begin position="317"/>
        <end position="334"/>
    </location>
</feature>